<accession>A0A9P8T927</accession>
<evidence type="ECO:0000313" key="2">
    <source>
        <dbReference type="Proteomes" id="UP000788993"/>
    </source>
</evidence>
<protein>
    <submittedName>
        <fullName evidence="1">Uncharacterized protein</fullName>
    </submittedName>
</protein>
<name>A0A9P8T927_9ASCO</name>
<keyword evidence="2" id="KW-1185">Reference proteome</keyword>
<reference evidence="1" key="1">
    <citation type="journal article" date="2021" name="Open Biol.">
        <title>Shared evolutionary footprints suggest mitochondrial oxidative damage underlies multiple complex I losses in fungi.</title>
        <authorList>
            <person name="Schikora-Tamarit M.A."/>
            <person name="Marcet-Houben M."/>
            <person name="Nosek J."/>
            <person name="Gabaldon T."/>
        </authorList>
    </citation>
    <scope>NUCLEOTIDE SEQUENCE</scope>
    <source>
        <strain evidence="1">NCAIM Y.01608</strain>
    </source>
</reference>
<evidence type="ECO:0000313" key="1">
    <source>
        <dbReference type="EMBL" id="KAH3669845.1"/>
    </source>
</evidence>
<sequence length="159" mass="17446">MYPGLRSLTSQSSSKLNILLLDGNSLSVNSTQVGVLKEGNEVSLNGLLQSTDSRGLESQVGLEVLCNFSDQSLEWQFSDKQFSRFLESSDFSQGNSTWLISVWLLDTTSSWSGLSGGLRSKLLSWGLSTSRFSCGLLGSSHFRIICRISNRLGEYSAFI</sequence>
<reference evidence="1" key="2">
    <citation type="submission" date="2021-01" db="EMBL/GenBank/DDBJ databases">
        <authorList>
            <person name="Schikora-Tamarit M.A."/>
        </authorList>
    </citation>
    <scope>NUCLEOTIDE SEQUENCE</scope>
    <source>
        <strain evidence="1">NCAIM Y.01608</strain>
    </source>
</reference>
<organism evidence="1 2">
    <name type="scientific">Ogataea polymorpha</name>
    <dbReference type="NCBI Taxonomy" id="460523"/>
    <lineage>
        <taxon>Eukaryota</taxon>
        <taxon>Fungi</taxon>
        <taxon>Dikarya</taxon>
        <taxon>Ascomycota</taxon>
        <taxon>Saccharomycotina</taxon>
        <taxon>Pichiomycetes</taxon>
        <taxon>Pichiales</taxon>
        <taxon>Pichiaceae</taxon>
        <taxon>Ogataea</taxon>
    </lineage>
</organism>
<proteinExistence type="predicted"/>
<gene>
    <name evidence="1" type="ORF">OGATHE_002657</name>
</gene>
<dbReference type="AlphaFoldDB" id="A0A9P8T927"/>
<dbReference type="Proteomes" id="UP000788993">
    <property type="component" value="Unassembled WGS sequence"/>
</dbReference>
<comment type="caution">
    <text evidence="1">The sequence shown here is derived from an EMBL/GenBank/DDBJ whole genome shotgun (WGS) entry which is preliminary data.</text>
</comment>
<dbReference type="EMBL" id="JAEUBD010000983">
    <property type="protein sequence ID" value="KAH3669845.1"/>
    <property type="molecule type" value="Genomic_DNA"/>
</dbReference>